<keyword evidence="2" id="KW-1133">Transmembrane helix</keyword>
<dbReference type="PANTHER" id="PTHR47049:SF2">
    <property type="entry name" value="PIEZO-TYPE MECHANOSENSITIVE ION CHANNEL HOMOLOG"/>
    <property type="match status" value="1"/>
</dbReference>
<protein>
    <submittedName>
        <fullName evidence="4">Putative piezo-type mechanosensitive ion channel component 1</fullName>
    </submittedName>
</protein>
<feature type="transmembrane region" description="Helical" evidence="2">
    <location>
        <begin position="42"/>
        <end position="72"/>
    </location>
</feature>
<dbReference type="Pfam" id="PF24871">
    <property type="entry name" value="Piezo_TM1-24"/>
    <property type="match status" value="1"/>
</dbReference>
<proteinExistence type="predicted"/>
<dbReference type="VEuPathDB" id="VectorBase:ISCP_007558"/>
<evidence type="ECO:0000256" key="2">
    <source>
        <dbReference type="SAM" id="Phobius"/>
    </source>
</evidence>
<dbReference type="OrthoDB" id="303066at2759"/>
<keyword evidence="2" id="KW-0812">Transmembrane</keyword>
<dbReference type="VEuPathDB" id="VectorBase:ISCW014906"/>
<feature type="domain" description="Piezo TM1-24" evidence="3">
    <location>
        <begin position="31"/>
        <end position="191"/>
    </location>
</feature>
<dbReference type="InterPro" id="IPR027272">
    <property type="entry name" value="Piezo"/>
</dbReference>
<dbReference type="GO" id="GO:0008381">
    <property type="term" value="F:mechanosensitive monoatomic ion channel activity"/>
    <property type="evidence" value="ECO:0007669"/>
    <property type="project" value="InterPro"/>
</dbReference>
<evidence type="ECO:0000256" key="1">
    <source>
        <dbReference type="SAM" id="MobiDB-lite"/>
    </source>
</evidence>
<feature type="transmembrane region" description="Helical" evidence="2">
    <location>
        <begin position="84"/>
        <end position="103"/>
    </location>
</feature>
<sequence length="307" mass="34194">MAVLFASAITLILCDKLALEEHRVVPHRRRRAFLQLFGEFVVLVLMAAAGVLQASLTSLAYFLVFLWAATWLGMHKPLTSGYRAVRTVLLLYSALHFMALYIYQLDYLQELVPPSSLQARLIGLSPLRVLPCNATGPTMPDTRVLMFRPLHWTLYVSPLTVFCFYVVVATVTRYQLLQQPAPESSAVSMAGGAPSHSGRLDSKRGSQRSTVSFARRHRRDSGVTAPVTLVRKAFKALCHIVVEHHRNGLQISLSQENRCTILKKEICRDVFAVWCIPEEGVGWSTTAISADSSRSYLLLQVHALSAT</sequence>
<feature type="transmembrane region" description="Helical" evidence="2">
    <location>
        <begin position="152"/>
        <end position="171"/>
    </location>
</feature>
<dbReference type="VEuPathDB" id="VectorBase:ISCI014906"/>
<evidence type="ECO:0000313" key="4">
    <source>
        <dbReference type="EMBL" id="MOY39822.1"/>
    </source>
</evidence>
<dbReference type="InterPro" id="IPR056769">
    <property type="entry name" value="Piezo_TM1-24"/>
</dbReference>
<reference evidence="4" key="1">
    <citation type="submission" date="2019-04" db="EMBL/GenBank/DDBJ databases">
        <title>An insight into the mialome of Ixodes scapularis.</title>
        <authorList>
            <person name="Ribeiro J.M."/>
            <person name="Mather T.N."/>
            <person name="Karim S."/>
        </authorList>
    </citation>
    <scope>NUCLEOTIDE SEQUENCE</scope>
</reference>
<feature type="region of interest" description="Disordered" evidence="1">
    <location>
        <begin position="185"/>
        <end position="218"/>
    </location>
</feature>
<dbReference type="PANTHER" id="PTHR47049">
    <property type="entry name" value="PIEZO-TYPE MECHANOSENSITIVE ION CHANNEL HOMOLOG"/>
    <property type="match status" value="1"/>
</dbReference>
<organism evidence="4">
    <name type="scientific">Ixodes scapularis</name>
    <name type="common">Black-legged tick</name>
    <name type="synonym">Deer tick</name>
    <dbReference type="NCBI Taxonomy" id="6945"/>
    <lineage>
        <taxon>Eukaryota</taxon>
        <taxon>Metazoa</taxon>
        <taxon>Ecdysozoa</taxon>
        <taxon>Arthropoda</taxon>
        <taxon>Chelicerata</taxon>
        <taxon>Arachnida</taxon>
        <taxon>Acari</taxon>
        <taxon>Parasitiformes</taxon>
        <taxon>Ixodida</taxon>
        <taxon>Ixodoidea</taxon>
        <taxon>Ixodidae</taxon>
        <taxon>Ixodinae</taxon>
        <taxon>Ixodes</taxon>
    </lineage>
</organism>
<accession>A0A4D5RR89</accession>
<dbReference type="GO" id="GO:0016020">
    <property type="term" value="C:membrane"/>
    <property type="evidence" value="ECO:0007669"/>
    <property type="project" value="InterPro"/>
</dbReference>
<dbReference type="EMBL" id="GHJT01005851">
    <property type="protein sequence ID" value="MOY39822.1"/>
    <property type="molecule type" value="Transcribed_RNA"/>
</dbReference>
<evidence type="ECO:0000259" key="3">
    <source>
        <dbReference type="Pfam" id="PF24871"/>
    </source>
</evidence>
<name>A0A4D5RR89_IXOSC</name>
<dbReference type="AlphaFoldDB" id="A0A4D5RR89"/>
<keyword evidence="2" id="KW-0472">Membrane</keyword>